<dbReference type="Pfam" id="PF06920">
    <property type="entry name" value="DHR-2_Lobe_A"/>
    <property type="match status" value="1"/>
</dbReference>
<dbReference type="OrthoDB" id="10618628at2759"/>
<gene>
    <name evidence="2" type="ORF">TVAG_047470</name>
</gene>
<dbReference type="InterPro" id="IPR046769">
    <property type="entry name" value="DOCKER_Lobe_A"/>
</dbReference>
<feature type="domain" description="DOCKER Lobe A" evidence="1">
    <location>
        <begin position="1008"/>
        <end position="1150"/>
    </location>
</feature>
<proteinExistence type="predicted"/>
<dbReference type="Gene3D" id="1.25.40.410">
    <property type="match status" value="1"/>
</dbReference>
<dbReference type="InterPro" id="IPR026791">
    <property type="entry name" value="DOCK"/>
</dbReference>
<dbReference type="RefSeq" id="XP_001298953.1">
    <property type="nucleotide sequence ID" value="XM_001298952.1"/>
</dbReference>
<dbReference type="Proteomes" id="UP000001542">
    <property type="component" value="Unassembled WGS sequence"/>
</dbReference>
<sequence>MIPARFKEQKNRRQTLEGSNMLMSSSIRAVPISNQSRFMFLTDKELDELSWLKPIARGTTHSYIAPKDIHPNQALALNRVSENLLTEKQPDDTAPLTVQKFEKDLEFTSYEAKYVSIPIIDSKYEQIIARKRYKFSDNYETIKLLHITKYEIVGKTGVGSSAFIELFSYLDFPTSETVRIDFCRGTPEACTFKCDHKDFYLPYIDDPKSRIVAVLSYVEKADRDPIEKPIAIGHKYISEIKCGQFNLEWVVFSPALSMDMYFKSDKKYPMFNLVFSFDLETKLPEDKRPVRITAFQPMYPTTLLTIHNIRLCPTHDIVQKGLQLYVNFMIRTHEESPKVLNTAARANMLSEISSFNTSTLNPSDIMNFPCMCNFKLNSSYEHSIPLEIYVEVHAVDLGKTKVIAECVVPISEPVYTGTFKLKGSSIFSGSAGSISFSYHFPTIVAPPKKLILSLISPPKKSIAESCSGSGIRPSGSLTKVNSVDLEQAAGPDYKHPMWQDVAKYMIQYCFDPIVMPQVDFTLLAERLENCDQSWLYKWIEHAFTCPDTFSAAYLKLLKDKIMDIGAIPLPFFLIALKGMISNRQFFPDEIEELLIATAHSQVPLNIKKAAGEFIRQLRMGFAPAVVIKLARKFIFALNTKERLCIFRILFSDPPFIMAIFTLTKPLLENINVSPYIPILSLFYATVRDTFLANSLKEIEPALKAIGLLGVSIEAYSDSSTSKTIAMYFFPLFTLIFTFADSLAPHLGTDPVLVPFILHICKNVKSVQFMKYFNILSDDNKLRFFDYFVSLSEETIIEKLSERAVVNNDSQLRSRLDSVKLTISLEVTCRMLVFLHFIEKINTLSNPRQILSILKIIIHMLSPTQDSEAFPIVFTSLAFVVNKFAKAIFIDKTNHILTILCSVVSCTQRKVAMARITAMAFLKWIVNLELVVDKSKKRALRCFIGFIFACVKSLFENPDFEFKATDISKDFRIINEMIPSLKYAWKESLIYFKNVENLKHNFTYVENVQGAMYLVVKQMEKINEENGDFLAAFLCQWRICAMIANVFKLRDQVVDGIPLSGSEDFPFLYDNYESKTNFSILQDTAYLLLEGDMFTEQSFFQEMQKAMELCQKANLNWIIGQITEHHLKYLENHRMFDTLVEVYMKIANSYGALYNDLEKGNQQKHFFYLVCFRGQIRTDLKRKNTIQILPKGGEKDFKDMITKAYLDIIWCSEDPLFIEDEKKIIFEKNKSYIQMIPVDADKIDMENLKVCNFTLDVLKEEKDWDDVYVIRHQFITGKKGLKANEFTNTYLPGMVSNAEIGVHTTTQITRKQYYMMYLNEYYEEITSQVEEFRAVMPPKKLEHMWTKWSLWLNTKLLMRLISKTLEENPSSAPLAFVKMYKTRIDHKEDDKLFNMKKEDMEKLIKLINNVWDSLYNATQVLTDLTNLNNRDRVGSGNETADKVLESYNMILTPSYAYLQSAL</sequence>
<dbReference type="VEuPathDB" id="TrichDB:TVAG_047470"/>
<dbReference type="VEuPathDB" id="TrichDB:TVAGG3_1056660"/>
<protein>
    <recommendedName>
        <fullName evidence="1">DOCKER Lobe A domain-containing protein</fullName>
    </recommendedName>
</protein>
<keyword evidence="3" id="KW-1185">Reference proteome</keyword>
<dbReference type="GO" id="GO:0007264">
    <property type="term" value="P:small GTPase-mediated signal transduction"/>
    <property type="evidence" value="ECO:0007669"/>
    <property type="project" value="InterPro"/>
</dbReference>
<dbReference type="STRING" id="5722.A2G9Z9"/>
<dbReference type="EMBL" id="DS114758">
    <property type="protein sequence ID" value="EAX86023.1"/>
    <property type="molecule type" value="Genomic_DNA"/>
</dbReference>
<reference evidence="2" key="2">
    <citation type="journal article" date="2007" name="Science">
        <title>Draft genome sequence of the sexually transmitted pathogen Trichomonas vaginalis.</title>
        <authorList>
            <person name="Carlton J.M."/>
            <person name="Hirt R.P."/>
            <person name="Silva J.C."/>
            <person name="Delcher A.L."/>
            <person name="Schatz M."/>
            <person name="Zhao Q."/>
            <person name="Wortman J.R."/>
            <person name="Bidwell S.L."/>
            <person name="Alsmark U.C.M."/>
            <person name="Besteiro S."/>
            <person name="Sicheritz-Ponten T."/>
            <person name="Noel C.J."/>
            <person name="Dacks J.B."/>
            <person name="Foster P.G."/>
            <person name="Simillion C."/>
            <person name="Van de Peer Y."/>
            <person name="Miranda-Saavedra D."/>
            <person name="Barton G.J."/>
            <person name="Westrop G.D."/>
            <person name="Mueller S."/>
            <person name="Dessi D."/>
            <person name="Fiori P.L."/>
            <person name="Ren Q."/>
            <person name="Paulsen I."/>
            <person name="Zhang H."/>
            <person name="Bastida-Corcuera F.D."/>
            <person name="Simoes-Barbosa A."/>
            <person name="Brown M.T."/>
            <person name="Hayes R.D."/>
            <person name="Mukherjee M."/>
            <person name="Okumura C.Y."/>
            <person name="Schneider R."/>
            <person name="Smith A.J."/>
            <person name="Vanacova S."/>
            <person name="Villalvazo M."/>
            <person name="Haas B.J."/>
            <person name="Pertea M."/>
            <person name="Feldblyum T.V."/>
            <person name="Utterback T.R."/>
            <person name="Shu C.L."/>
            <person name="Osoegawa K."/>
            <person name="de Jong P.J."/>
            <person name="Hrdy I."/>
            <person name="Horvathova L."/>
            <person name="Zubacova Z."/>
            <person name="Dolezal P."/>
            <person name="Malik S.B."/>
            <person name="Logsdon J.M. Jr."/>
            <person name="Henze K."/>
            <person name="Gupta A."/>
            <person name="Wang C.C."/>
            <person name="Dunne R.L."/>
            <person name="Upcroft J.A."/>
            <person name="Upcroft P."/>
            <person name="White O."/>
            <person name="Salzberg S.L."/>
            <person name="Tang P."/>
            <person name="Chiu C.-H."/>
            <person name="Lee Y.-S."/>
            <person name="Embley T.M."/>
            <person name="Coombs G.H."/>
            <person name="Mottram J.C."/>
            <person name="Tachezy J."/>
            <person name="Fraser-Liggett C.M."/>
            <person name="Johnson P.J."/>
        </authorList>
    </citation>
    <scope>NUCLEOTIDE SEQUENCE [LARGE SCALE GENOMIC DNA]</scope>
    <source>
        <strain evidence="2">G3</strain>
    </source>
</reference>
<dbReference type="GO" id="GO:0035023">
    <property type="term" value="P:regulation of Rho protein signal transduction"/>
    <property type="evidence" value="ECO:0000318"/>
    <property type="project" value="GO_Central"/>
</dbReference>
<accession>A2G9Z9</accession>
<dbReference type="KEGG" id="tva:4743666"/>
<dbReference type="PANTHER" id="PTHR23317">
    <property type="entry name" value="DEDICATOR OF CYTOKINESIS DOCK"/>
    <property type="match status" value="1"/>
</dbReference>
<evidence type="ECO:0000259" key="1">
    <source>
        <dbReference type="Pfam" id="PF06920"/>
    </source>
</evidence>
<evidence type="ECO:0000313" key="3">
    <source>
        <dbReference type="Proteomes" id="UP000001542"/>
    </source>
</evidence>
<dbReference type="PANTHER" id="PTHR23317:SF76">
    <property type="entry name" value="LD20667P"/>
    <property type="match status" value="1"/>
</dbReference>
<name>A2G9Z9_TRIV3</name>
<dbReference type="InParanoid" id="A2G9Z9"/>
<dbReference type="InterPro" id="IPR043161">
    <property type="entry name" value="DOCK_C_lobe_A"/>
</dbReference>
<dbReference type="GO" id="GO:0005085">
    <property type="term" value="F:guanyl-nucleotide exchange factor activity"/>
    <property type="evidence" value="ECO:0000318"/>
    <property type="project" value="GO_Central"/>
</dbReference>
<evidence type="ECO:0000313" key="2">
    <source>
        <dbReference type="EMBL" id="EAX86023.1"/>
    </source>
</evidence>
<organism evidence="2 3">
    <name type="scientific">Trichomonas vaginalis (strain ATCC PRA-98 / G3)</name>
    <dbReference type="NCBI Taxonomy" id="412133"/>
    <lineage>
        <taxon>Eukaryota</taxon>
        <taxon>Metamonada</taxon>
        <taxon>Parabasalia</taxon>
        <taxon>Trichomonadida</taxon>
        <taxon>Trichomonadidae</taxon>
        <taxon>Trichomonas</taxon>
    </lineage>
</organism>
<reference evidence="2" key="1">
    <citation type="submission" date="2006-10" db="EMBL/GenBank/DDBJ databases">
        <authorList>
            <person name="Amadeo P."/>
            <person name="Zhao Q."/>
            <person name="Wortman J."/>
            <person name="Fraser-Liggett C."/>
            <person name="Carlton J."/>
        </authorList>
    </citation>
    <scope>NUCLEOTIDE SEQUENCE</scope>
    <source>
        <strain evidence="2">G3</strain>
    </source>
</reference>